<dbReference type="InterPro" id="IPR006212">
    <property type="entry name" value="Furin_repeat"/>
</dbReference>
<feature type="transmembrane region" description="Helical" evidence="1">
    <location>
        <begin position="2417"/>
        <end position="2436"/>
    </location>
</feature>
<gene>
    <name evidence="3" type="ORF">PSON_ATCC_30995.1.T1020020</name>
</gene>
<proteinExistence type="predicted"/>
<name>A0A8S1QBA1_9CILI</name>
<keyword evidence="2" id="KW-0732">Signal</keyword>
<evidence type="ECO:0000313" key="4">
    <source>
        <dbReference type="Proteomes" id="UP000692954"/>
    </source>
</evidence>
<organism evidence="3 4">
    <name type="scientific">Paramecium sonneborni</name>
    <dbReference type="NCBI Taxonomy" id="65129"/>
    <lineage>
        <taxon>Eukaryota</taxon>
        <taxon>Sar</taxon>
        <taxon>Alveolata</taxon>
        <taxon>Ciliophora</taxon>
        <taxon>Intramacronucleata</taxon>
        <taxon>Oligohymenophorea</taxon>
        <taxon>Peniculida</taxon>
        <taxon>Parameciidae</taxon>
        <taxon>Paramecium</taxon>
    </lineage>
</organism>
<evidence type="ECO:0000256" key="1">
    <source>
        <dbReference type="SAM" id="Phobius"/>
    </source>
</evidence>
<keyword evidence="4" id="KW-1185">Reference proteome</keyword>
<feature type="signal peptide" evidence="2">
    <location>
        <begin position="1"/>
        <end position="16"/>
    </location>
</feature>
<feature type="transmembrane region" description="Helical" evidence="1">
    <location>
        <begin position="2509"/>
        <end position="2531"/>
    </location>
</feature>
<sequence>MTFFIWLLMLFSNTYSLKIKEMDSLYQYSQQSIVIQQDAPSILSAFRYGLWSKYNPLTNILQVGSVGLFESDCFLLHRAVEEVTQALNLIYYDCLDEASQKIKKTIAFIDNEDVQHIFTFDVDPFEYENVWYYFQISQWPLSQRFELIFIYQEKTIHEYLNIKYPFKDQNLLLIFGGGLIVTQSKIETIETGIKFSYFPGKMIKVEYEFIEIPQEQDQEWFARMEFEPYQQCICSRNDVFKVEDFTLKWMEKNVYTSQNINCNSFNLQGWLKITDIIKKSDEFIYHLLILSSNFQNQFSDKNLSPFSLSYKISPFGNELILTTYSYTFPKVTINFSNDEQLIKKEFDITHSIYLWQKIQIKLIEDQLKINIQFYDNQDIHEYDSELHVKQFKCTQLKLEYGNIFQQTENYLNIQTKTTQFNNCDTNDILQSCHYSCQECDGPTQNNCLSCITESQRIYLPGFKACVCPFDTIDKENCVSYINSGLQLSSIKKVLPKCNYGYFEYEDLCIHCPSKINDKLATCQECLQNPKGWSKNPYCEYDLFLNQNGNVQSMEWYGYSIYYLFDGNVFIQCDHCNSSYSFIVDDSYIPNEIITLKKQKIICLMYISNCYECQKTIYGEECIQCYYPYQLINGSCISIENNFKQKYCEAPYYLTSERKCSLCPIINCKYCFEYQEDDLSKCTLYNNFIDFDSDIEAKIGCALCEDNFIFDFNDGTCQFKQSKQQNCLRSFIYKGQEMCTLSQIDDFNIAPEIINCQKYQPNCLQCIRSPEFTIKCVQCEIGFITSIQTGGCFKADQDSLNGASIIIEGVYELRDGWIQRIQSFLMKFLPNNYFYFQTKLDQMMTQQIVECQDGYHFVSSYKCNKYCDPQCQECILNYSGSYSCNKCPLNKYYQPIRDQIDGTCSECSQLCHACQLRTNQEIYKLQSTFMLSNSNSIHTKKCLKPVQHPQIYLDPYDQIAKYCFDQTCSNQFIHQRKIFYCEWFDIFWEFDLNIDYLNQIGIDSLVIHFIYSIQSKQCKISNFIIESKLKTKVFSLKHVHFILGSNKILIMVMTKEVYVKNIDKFEINSIIYENKQSYKFILQNNSTNVELKLTNVTFIDSEMKNIQAMFQNNAFGDVTFQDFSLVNTNFENSSILNLFGQDLNGIIVLERIIIQKCVFINSNLFQSTNNKVLLDAKEILIEDSQFTNSSLFLIDSNFQQLSIFDFFNVTIIRTNFTNSSFLQSKNHVAFSLKHLLFSSNILLFSELFVFQYNFSFSYIQILDCQFQESKFIQMIEKNEDQSISVLFKYLKTQKTQFINSRFLSLQSNQEFSQVEFMISNSAFKEITGVNNTDIKQFLFKIRCSIMYMQDITFIDLKNLLIFHIFESNEIIVENLIYENSAQVYQVPFSQNCQVKTNEKNQLLKIESFYSLIINSVNIINQFTSDESFIDLSQRREFNSTRLEIIDLTFRGNILLFKESTKSFSLLALNSEWDIDVKIRKIQFIENCFHSIANNFFQSYSSLLYLNIKTSKIQMLNFVSERNAFTNSSNTFIYINSKTLFIQDLKILNHNVLSYQQWERFYGLKLDKFYDQQQINQIAFKIFNISNIGGVAQITTSIFNCLNCNFNNILAFKSAIFEITALDLGIVIFRSFIVNDILQDLRQVSNSSGCVSLYSSDGLINLEIQNSIFKNVYNRMSSSILSIQPSKIKNKINLTEIQIFDCLSLMNQILFVEFSDELVYKNTLNLENIIVQQNKESWIQLFQQIGNLSLTELLRISSSQNSLFYIKSSSIRIRNVRFEGLYISPILKIINAPNIDFQKFEARFVQQIYSFTLISIIQMIDIETISMIQQLNIQNSSIQQVGSQRIFLQNNDYILEGCVIINKQQKQISDPYYLNYIINALEQHSSTQLSLIHIQSQSNKHSFYFNKLEIIENNCLHCTDGLFYLNLISFQKITILQLNCYYNNIQYYGCLKILDENKISSKIQILSSSFIRNKGNQGVAISSNRPINIISCKFIQNIASFRAGSLYLELNNDQFIIKNSIIIGNQAQEGGGIYLKGDNNLNSQNFIQTYLKFNEAYNFANNLVESPTNLVLLINQFEMKSLKLNSDKVQTNILKIQPYQTIDQENRMESDYLMIPSGQAIQSFSISIPKLQQTYKQIQQMTIQFKNSLNELQKDLINSTCKINDHIIQLNDTIINGSLQNIELLYNIAQSTFDLSPISFKFDPYNSDYKYLEISIYCSIQNYQNPLNYIIQAKSYKCQLGQFYIDEGCQICESTQGFYSVTYDSNKCSIFDKEKFEEITSNQIKLKEGYWRPHYLSDESSLCFKITSFCVGGWDQGDSLCSKGHVGALCEECDIYDIRGEGKYLKNLQNSSCLPCFGIEDSIMPFILNSIWAIVSIVLTLKSIEKSNDLFLFLKIKERFSQILFKLNQDLVSILIKMFLNYLWIFSVIFTFNINFSFQFNFVDQASNTSYSMANNLDCYLSDAIEIQVIYSKIILILMLILWQFIIIIFGLVVFSILVRSKFKSNIISNTLLCLYIFNYAGFIKMLCSVVSYREIANIKYIQGDLTLEFDSETHHLWMFYLVIPGLLIFGCLIPLSLFFLMYFKRQELNLHTLRPHICYLFNEYEKKSYYWEQIKLIKRAIMILILTYFETNIHLKASLIGLCMICYQKLAVRQQPYIISKFNKLDLHTGQICSITIFLSAIKYESEKLNNQVISLALQIILMLLFLLISFPFIYNILQIYYNKYRLLALKYIHLTFKHLKLRYASKMFEQFIDEQQKKHQKLKENLTKLRKYLIVVSKAQIKNRPSLFNSMNNIQNYQQKLLSTEIPGQSVLLTAKRFE</sequence>
<keyword evidence="1" id="KW-0812">Transmembrane</keyword>
<dbReference type="EMBL" id="CAJJDN010000102">
    <property type="protein sequence ID" value="CAD8112942.1"/>
    <property type="molecule type" value="Genomic_DNA"/>
</dbReference>
<feature type="chain" id="PRO_5035734466" description="Transmembrane protein" evidence="2">
    <location>
        <begin position="17"/>
        <end position="2819"/>
    </location>
</feature>
<evidence type="ECO:0008006" key="5">
    <source>
        <dbReference type="Google" id="ProtNLM"/>
    </source>
</evidence>
<feature type="transmembrane region" description="Helical" evidence="1">
    <location>
        <begin position="2361"/>
        <end position="2379"/>
    </location>
</feature>
<feature type="transmembrane region" description="Helical" evidence="1">
    <location>
        <begin position="2556"/>
        <end position="2582"/>
    </location>
</feature>
<dbReference type="OrthoDB" id="77931at2759"/>
<keyword evidence="1" id="KW-1133">Transmembrane helix</keyword>
<dbReference type="PANTHER" id="PTHR11319:SF35">
    <property type="entry name" value="OUTER MEMBRANE PROTEIN PMPC-RELATED"/>
    <property type="match status" value="1"/>
</dbReference>
<accession>A0A8S1QBA1</accession>
<feature type="transmembrane region" description="Helical" evidence="1">
    <location>
        <begin position="2695"/>
        <end position="2717"/>
    </location>
</feature>
<evidence type="ECO:0000256" key="2">
    <source>
        <dbReference type="SAM" id="SignalP"/>
    </source>
</evidence>
<evidence type="ECO:0000313" key="3">
    <source>
        <dbReference type="EMBL" id="CAD8112942.1"/>
    </source>
</evidence>
<reference evidence="3" key="1">
    <citation type="submission" date="2021-01" db="EMBL/GenBank/DDBJ databases">
        <authorList>
            <consortium name="Genoscope - CEA"/>
            <person name="William W."/>
        </authorList>
    </citation>
    <scope>NUCLEOTIDE SEQUENCE</scope>
</reference>
<dbReference type="Proteomes" id="UP000692954">
    <property type="component" value="Unassembled WGS sequence"/>
</dbReference>
<dbReference type="CDD" id="cd00064">
    <property type="entry name" value="FU"/>
    <property type="match status" value="1"/>
</dbReference>
<comment type="caution">
    <text evidence="3">The sequence shown here is derived from an EMBL/GenBank/DDBJ whole genome shotgun (WGS) entry which is preliminary data.</text>
</comment>
<dbReference type="PANTHER" id="PTHR11319">
    <property type="entry name" value="G PROTEIN-COUPLED RECEPTOR-RELATED"/>
    <property type="match status" value="1"/>
</dbReference>
<protein>
    <recommendedName>
        <fullName evidence="5">Transmembrane protein</fullName>
    </recommendedName>
</protein>
<keyword evidence="1" id="KW-0472">Membrane</keyword>
<feature type="transmembrane region" description="Helical" evidence="1">
    <location>
        <begin position="2472"/>
        <end position="2497"/>
    </location>
</feature>